<dbReference type="EMBL" id="JBHSAS010000032">
    <property type="protein sequence ID" value="MFC4029354.1"/>
    <property type="molecule type" value="Genomic_DNA"/>
</dbReference>
<evidence type="ECO:0000313" key="2">
    <source>
        <dbReference type="Proteomes" id="UP001595793"/>
    </source>
</evidence>
<proteinExistence type="predicted"/>
<sequence>MHESSEIHNLLNIVKSRIDSHLKFKSEYDKFLALDFNFFQFFDLGENKISEVLAYFLDENQNHGQGDVFLREFLSLFCDAEFEVCQLENTCEKIITDKRRIDIYIELKGLTIGIENKVWADDQVDQLSDYSSFLDKKSGGKYILFYLNPYGLEPKKKSIDNELKVKLQKENKLKVLSYKRDIVKLINNWLVICEADNVNNFLKEFKKYLEVKFLGKKTLNMSKELRTIIFQNQREVEQLVNEYKAIEYDILNKLGQVGKELDNIDPDVDSALSVGKSGVFKWEGYHVYKFSLSKNNNKIWIQLVNQNLNLLTSYYLQDGTDVLFKEILNDLGIKNDDKVDPYLSKNEIISLFLSQVELVNQGFRIYDERMGLD</sequence>
<evidence type="ECO:0000313" key="1">
    <source>
        <dbReference type="EMBL" id="MFC4029354.1"/>
    </source>
</evidence>
<dbReference type="Proteomes" id="UP001595793">
    <property type="component" value="Unassembled WGS sequence"/>
</dbReference>
<keyword evidence="2" id="KW-1185">Reference proteome</keyword>
<reference evidence="2" key="1">
    <citation type="journal article" date="2019" name="Int. J. Syst. Evol. Microbiol.">
        <title>The Global Catalogue of Microorganisms (GCM) 10K type strain sequencing project: providing services to taxonomists for standard genome sequencing and annotation.</title>
        <authorList>
            <consortium name="The Broad Institute Genomics Platform"/>
            <consortium name="The Broad Institute Genome Sequencing Center for Infectious Disease"/>
            <person name="Wu L."/>
            <person name="Ma J."/>
        </authorList>
    </citation>
    <scope>NUCLEOTIDE SEQUENCE [LARGE SCALE GENOMIC DNA]</scope>
    <source>
        <strain evidence="2">CECT 9128</strain>
    </source>
</reference>
<dbReference type="RefSeq" id="WP_290233085.1">
    <property type="nucleotide sequence ID" value="NZ_JAUFPZ010000002.1"/>
</dbReference>
<protein>
    <submittedName>
        <fullName evidence="1">PD-(D/E)XK nuclease family protein</fullName>
    </submittedName>
</protein>
<dbReference type="Pfam" id="PF14281">
    <property type="entry name" value="PDDEXK_4"/>
    <property type="match status" value="1"/>
</dbReference>
<organism evidence="1 2">
    <name type="scientific">Zunongwangia endophytica</name>
    <dbReference type="NCBI Taxonomy" id="1808945"/>
    <lineage>
        <taxon>Bacteria</taxon>
        <taxon>Pseudomonadati</taxon>
        <taxon>Bacteroidota</taxon>
        <taxon>Flavobacteriia</taxon>
        <taxon>Flavobacteriales</taxon>
        <taxon>Flavobacteriaceae</taxon>
        <taxon>Zunongwangia</taxon>
    </lineage>
</organism>
<accession>A0ABV8HG88</accession>
<dbReference type="InterPro" id="IPR029470">
    <property type="entry name" value="PDDEXK_4"/>
</dbReference>
<comment type="caution">
    <text evidence="1">The sequence shown here is derived from an EMBL/GenBank/DDBJ whole genome shotgun (WGS) entry which is preliminary data.</text>
</comment>
<name>A0ABV8HG88_9FLAO</name>
<gene>
    <name evidence="1" type="ORF">ACFOS1_18185</name>
</gene>